<evidence type="ECO:0000256" key="1">
    <source>
        <dbReference type="SAM" id="Coils"/>
    </source>
</evidence>
<keyword evidence="1" id="KW-0175">Coiled coil</keyword>
<dbReference type="EMBL" id="NHTK01001348">
    <property type="protein sequence ID" value="PPQ99754.1"/>
    <property type="molecule type" value="Genomic_DNA"/>
</dbReference>
<accession>A0A409Y9V7</accession>
<sequence length="160" mass="19083">MMEELQEEIVRLEELGRMVEGVREMPLRIMKNGVRVGWKVEDELEGLKETSVKAQDSVVQRGMERAKGKNKDLENSRQNVKRIVEATKDKKVSDAQEEDDLTIKMDDLADWARQFNKTHSAKIQFQSIKKMELWWKLFKWLDQENGRLFMDKVDFKFFNW</sequence>
<feature type="coiled-coil region" evidence="1">
    <location>
        <begin position="63"/>
        <end position="90"/>
    </location>
</feature>
<protein>
    <submittedName>
        <fullName evidence="2">Uncharacterized protein</fullName>
    </submittedName>
</protein>
<keyword evidence="3" id="KW-1185">Reference proteome</keyword>
<organism evidence="2 3">
    <name type="scientific">Panaeolus cyanescens</name>
    <dbReference type="NCBI Taxonomy" id="181874"/>
    <lineage>
        <taxon>Eukaryota</taxon>
        <taxon>Fungi</taxon>
        <taxon>Dikarya</taxon>
        <taxon>Basidiomycota</taxon>
        <taxon>Agaricomycotina</taxon>
        <taxon>Agaricomycetes</taxon>
        <taxon>Agaricomycetidae</taxon>
        <taxon>Agaricales</taxon>
        <taxon>Agaricineae</taxon>
        <taxon>Galeropsidaceae</taxon>
        <taxon>Panaeolus</taxon>
    </lineage>
</organism>
<evidence type="ECO:0000313" key="3">
    <source>
        <dbReference type="Proteomes" id="UP000284842"/>
    </source>
</evidence>
<dbReference type="Proteomes" id="UP000284842">
    <property type="component" value="Unassembled WGS sequence"/>
</dbReference>
<reference evidence="2 3" key="1">
    <citation type="journal article" date="2018" name="Evol. Lett.">
        <title>Horizontal gene cluster transfer increased hallucinogenic mushroom diversity.</title>
        <authorList>
            <person name="Reynolds H.T."/>
            <person name="Vijayakumar V."/>
            <person name="Gluck-Thaler E."/>
            <person name="Korotkin H.B."/>
            <person name="Matheny P.B."/>
            <person name="Slot J.C."/>
        </authorList>
    </citation>
    <scope>NUCLEOTIDE SEQUENCE [LARGE SCALE GENOMIC DNA]</scope>
    <source>
        <strain evidence="2 3">2629</strain>
    </source>
</reference>
<comment type="caution">
    <text evidence="2">The sequence shown here is derived from an EMBL/GenBank/DDBJ whole genome shotgun (WGS) entry which is preliminary data.</text>
</comment>
<dbReference type="AlphaFoldDB" id="A0A409Y9V7"/>
<proteinExistence type="predicted"/>
<name>A0A409Y9V7_9AGAR</name>
<evidence type="ECO:0000313" key="2">
    <source>
        <dbReference type="EMBL" id="PPQ99754.1"/>
    </source>
</evidence>
<dbReference type="InParanoid" id="A0A409Y9V7"/>
<gene>
    <name evidence="2" type="ORF">CVT24_009737</name>
</gene>